<accession>A0ACC0IFL8</accession>
<reference evidence="1 2" key="1">
    <citation type="journal article" date="2022" name="Plant J.">
        <title>Chromosome-level genome of Camellia lanceoleosa provides a valuable resource for understanding genome evolution and self-incompatibility.</title>
        <authorList>
            <person name="Gong W."/>
            <person name="Xiao S."/>
            <person name="Wang L."/>
            <person name="Liao Z."/>
            <person name="Chang Y."/>
            <person name="Mo W."/>
            <person name="Hu G."/>
            <person name="Li W."/>
            <person name="Zhao G."/>
            <person name="Zhu H."/>
            <person name="Hu X."/>
            <person name="Ji K."/>
            <person name="Xiang X."/>
            <person name="Song Q."/>
            <person name="Yuan D."/>
            <person name="Jin S."/>
            <person name="Zhang L."/>
        </authorList>
    </citation>
    <scope>NUCLEOTIDE SEQUENCE [LARGE SCALE GENOMIC DNA]</scope>
    <source>
        <strain evidence="1">SQ_2022a</strain>
    </source>
</reference>
<name>A0ACC0IFL8_9ERIC</name>
<gene>
    <name evidence="1" type="ORF">LOK49_LG03G00808</name>
</gene>
<comment type="caution">
    <text evidence="1">The sequence shown here is derived from an EMBL/GenBank/DDBJ whole genome shotgun (WGS) entry which is preliminary data.</text>
</comment>
<evidence type="ECO:0000313" key="2">
    <source>
        <dbReference type="Proteomes" id="UP001060215"/>
    </source>
</evidence>
<evidence type="ECO:0000313" key="1">
    <source>
        <dbReference type="EMBL" id="KAI8024127.1"/>
    </source>
</evidence>
<sequence>MCPSYPAMTISKIAFHHLILSLFDAVVFSFSLCFESPPLLGLLGNLKGITSDLVASECVLKLLNEGQIEFINKNPYKPENTEKPLPVWIQSHGTDKGFEDAKPVIAALKNKGISAIGAAGFCWGGLGFCSQ</sequence>
<dbReference type="EMBL" id="CM045763">
    <property type="protein sequence ID" value="KAI8024127.1"/>
    <property type="molecule type" value="Genomic_DNA"/>
</dbReference>
<protein>
    <submittedName>
        <fullName evidence="1">Uncharacterized protein</fullName>
    </submittedName>
</protein>
<proteinExistence type="predicted"/>
<organism evidence="1 2">
    <name type="scientific">Camellia lanceoleosa</name>
    <dbReference type="NCBI Taxonomy" id="1840588"/>
    <lineage>
        <taxon>Eukaryota</taxon>
        <taxon>Viridiplantae</taxon>
        <taxon>Streptophyta</taxon>
        <taxon>Embryophyta</taxon>
        <taxon>Tracheophyta</taxon>
        <taxon>Spermatophyta</taxon>
        <taxon>Magnoliopsida</taxon>
        <taxon>eudicotyledons</taxon>
        <taxon>Gunneridae</taxon>
        <taxon>Pentapetalae</taxon>
        <taxon>asterids</taxon>
        <taxon>Ericales</taxon>
        <taxon>Theaceae</taxon>
        <taxon>Camellia</taxon>
    </lineage>
</organism>
<dbReference type="Proteomes" id="UP001060215">
    <property type="component" value="Chromosome 6"/>
</dbReference>
<keyword evidence="2" id="KW-1185">Reference proteome</keyword>